<proteinExistence type="predicted"/>
<sequence length="235" mass="24791">MLFQNATAIVQTQEADLLPGEVIHEEGVALVWAREGGKSFVRLSTGAADEVFAGFALARNMPPAFQNRVEEFVVDATKKFTASRLPEAGQLLVKVDGVKAEQEANAAPTAAGKVGVQGADLYFHASDIGKKVFIQYAYELTVTEARSYTADAPIGGLPSNIEGRVGYIKLGNVATSMFDANADWSADNVLHPSLGPNGKLTIGGAGTELKGLIIKQAPTSDRGYLIVETTSSYGA</sequence>
<keyword evidence="2" id="KW-1185">Reference proteome</keyword>
<reference evidence="1 2" key="1">
    <citation type="submission" date="2017-04" db="EMBL/GenBank/DDBJ databases">
        <authorList>
            <person name="Afonso C.L."/>
            <person name="Miller P.J."/>
            <person name="Scott M.A."/>
            <person name="Spackman E."/>
            <person name="Goraichik I."/>
            <person name="Dimitrov K.M."/>
            <person name="Suarez D.L."/>
            <person name="Swayne D.E."/>
        </authorList>
    </citation>
    <scope>NUCLEOTIDE SEQUENCE [LARGE SCALE GENOMIC DNA]</scope>
</reference>
<evidence type="ECO:0000313" key="2">
    <source>
        <dbReference type="Proteomes" id="UP000240568"/>
    </source>
</evidence>
<dbReference type="EMBL" id="KY984068">
    <property type="protein sequence ID" value="ARW58780.1"/>
    <property type="molecule type" value="Genomic_DNA"/>
</dbReference>
<gene>
    <name evidence="1" type="ORF">Y3_140</name>
</gene>
<protein>
    <submittedName>
        <fullName evidence="1">Structural protein</fullName>
    </submittedName>
</protein>
<organism evidence="1 2">
    <name type="scientific">Erwinia phage vB_EamM_Y3</name>
    <dbReference type="NCBI Taxonomy" id="1983553"/>
    <lineage>
        <taxon>Viruses</taxon>
        <taxon>Duplodnaviria</taxon>
        <taxon>Heunggongvirae</taxon>
        <taxon>Uroviricota</taxon>
        <taxon>Caudoviricetes</taxon>
        <taxon>Sasquatchvirus</taxon>
        <taxon>Sasquatchvirus Y3</taxon>
    </lineage>
</organism>
<evidence type="ECO:0000313" key="1">
    <source>
        <dbReference type="EMBL" id="ARW58780.1"/>
    </source>
</evidence>
<name>A0A2H4IBB1_9CAUD</name>
<accession>A0A2H4IBB1</accession>
<dbReference type="Proteomes" id="UP000240568">
    <property type="component" value="Segment"/>
</dbReference>